<protein>
    <submittedName>
        <fullName evidence="1">Polyubiquitin 3</fullName>
    </submittedName>
</protein>
<keyword evidence="2" id="KW-1185">Reference proteome</keyword>
<dbReference type="Proteomes" id="UP001151760">
    <property type="component" value="Unassembled WGS sequence"/>
</dbReference>
<proteinExistence type="predicted"/>
<organism evidence="1 2">
    <name type="scientific">Tanacetum coccineum</name>
    <dbReference type="NCBI Taxonomy" id="301880"/>
    <lineage>
        <taxon>Eukaryota</taxon>
        <taxon>Viridiplantae</taxon>
        <taxon>Streptophyta</taxon>
        <taxon>Embryophyta</taxon>
        <taxon>Tracheophyta</taxon>
        <taxon>Spermatophyta</taxon>
        <taxon>Magnoliopsida</taxon>
        <taxon>eudicotyledons</taxon>
        <taxon>Gunneridae</taxon>
        <taxon>Pentapetalae</taxon>
        <taxon>asterids</taxon>
        <taxon>campanulids</taxon>
        <taxon>Asterales</taxon>
        <taxon>Asteraceae</taxon>
        <taxon>Asteroideae</taxon>
        <taxon>Anthemideae</taxon>
        <taxon>Anthemidinae</taxon>
        <taxon>Tanacetum</taxon>
    </lineage>
</organism>
<reference evidence="1" key="1">
    <citation type="journal article" date="2022" name="Int. J. Mol. Sci.">
        <title>Draft Genome of Tanacetum Coccineum: Genomic Comparison of Closely Related Tanacetum-Family Plants.</title>
        <authorList>
            <person name="Yamashiro T."/>
            <person name="Shiraishi A."/>
            <person name="Nakayama K."/>
            <person name="Satake H."/>
        </authorList>
    </citation>
    <scope>NUCLEOTIDE SEQUENCE</scope>
</reference>
<name>A0ABQ5FLP6_9ASTR</name>
<dbReference type="InterPro" id="IPR029071">
    <property type="entry name" value="Ubiquitin-like_domsf"/>
</dbReference>
<comment type="caution">
    <text evidence="1">The sequence shown here is derived from an EMBL/GenBank/DDBJ whole genome shotgun (WGS) entry which is preliminary data.</text>
</comment>
<evidence type="ECO:0000313" key="1">
    <source>
        <dbReference type="EMBL" id="GJT63642.1"/>
    </source>
</evidence>
<dbReference type="EMBL" id="BQNB010017476">
    <property type="protein sequence ID" value="GJT63642.1"/>
    <property type="molecule type" value="Genomic_DNA"/>
</dbReference>
<evidence type="ECO:0000313" key="2">
    <source>
        <dbReference type="Proteomes" id="UP001151760"/>
    </source>
</evidence>
<dbReference type="Gene3D" id="3.10.20.90">
    <property type="entry name" value="Phosphatidylinositol 3-kinase Catalytic Subunit, Chain A, domain 1"/>
    <property type="match status" value="1"/>
</dbReference>
<accession>A0ABQ5FLP6</accession>
<gene>
    <name evidence="1" type="ORF">Tco_1015122</name>
</gene>
<sequence length="69" mass="7817">MHLWIKQMHIHVEIGHTGKTIPQEVSSDTIDYVKGKIRDKNGIPLDVQGYETVGNRDILPGSSFHLDIH</sequence>
<dbReference type="SUPFAM" id="SSF54236">
    <property type="entry name" value="Ubiquitin-like"/>
    <property type="match status" value="1"/>
</dbReference>
<reference evidence="1" key="2">
    <citation type="submission" date="2022-01" db="EMBL/GenBank/DDBJ databases">
        <authorList>
            <person name="Yamashiro T."/>
            <person name="Shiraishi A."/>
            <person name="Satake H."/>
            <person name="Nakayama K."/>
        </authorList>
    </citation>
    <scope>NUCLEOTIDE SEQUENCE</scope>
</reference>